<proteinExistence type="predicted"/>
<sequence>MELRRRLLRTAVSRPGVLLAVCPGATRERLAVEAELARRGWPSVSAPAAADLLVVLGDREAEESDWVENLWHAIPAPKARVEVTDPDRTADALDRGLTELAHGQLRGPAETSDHDHGAAAGHGEQPEADEHAEHGGHEADGDHGGHDMHTGHETHDEHDGHDMHRAHDGHDMHGGDEAHGDHDMHGGHDPHGGHHGHAGHDMGGLVDGLPMADRADDRDGLRLDRLHVPLGPALADWPAGLILRMALQGDVVQEVTVETVAVPPSPRPPSWGFRAFWDEPWLRTAAGERVSKGDAARRLCAAHLDSLGRFFAVAGWADMAARTRYVRDRALAGADAAELTPLVRPLIRRAGRSWTLRRLTTGLGVLRTGQARHAGVTGPALVADGDAHSRMLMWLDAVGRSAAACDETETLDLDGAEAIGPRGRVDGPVPPSQALLDVLPGLLEGTEFACARIIVASLDPDPDELAHVPAAGMLHG</sequence>
<evidence type="ECO:0000256" key="1">
    <source>
        <dbReference type="SAM" id="MobiDB-lite"/>
    </source>
</evidence>
<dbReference type="EMBL" id="JAAKZX010000047">
    <property type="protein sequence ID" value="NGO43838.1"/>
    <property type="molecule type" value="Genomic_DNA"/>
</dbReference>
<feature type="region of interest" description="Disordered" evidence="1">
    <location>
        <begin position="105"/>
        <end position="211"/>
    </location>
</feature>
<comment type="caution">
    <text evidence="2">The sequence shown here is derived from an EMBL/GenBank/DDBJ whole genome shotgun (WGS) entry which is preliminary data.</text>
</comment>
<keyword evidence="3" id="KW-1185">Reference proteome</keyword>
<evidence type="ECO:0000313" key="2">
    <source>
        <dbReference type="EMBL" id="NGO43838.1"/>
    </source>
</evidence>
<feature type="compositionally biased region" description="Basic and acidic residues" evidence="1">
    <location>
        <begin position="124"/>
        <end position="192"/>
    </location>
</feature>
<protein>
    <submittedName>
        <fullName evidence="2">DUF4779 domain-containing protein</fullName>
    </submittedName>
</protein>
<dbReference type="Proteomes" id="UP001518140">
    <property type="component" value="Unassembled WGS sequence"/>
</dbReference>
<name>A0ABX0DU85_9ACTN</name>
<organism evidence="2 3">
    <name type="scientific">Streptomyces ureilyticus</name>
    <dbReference type="NCBI Taxonomy" id="1775131"/>
    <lineage>
        <taxon>Bacteria</taxon>
        <taxon>Bacillati</taxon>
        <taxon>Actinomycetota</taxon>
        <taxon>Actinomycetes</taxon>
        <taxon>Kitasatosporales</taxon>
        <taxon>Streptomycetaceae</taxon>
        <taxon>Streptomyces</taxon>
    </lineage>
</organism>
<gene>
    <name evidence="2" type="ORF">G6048_17335</name>
</gene>
<reference evidence="2 3" key="1">
    <citation type="submission" date="2020-02" db="EMBL/GenBank/DDBJ databases">
        <title>Whole-genome analyses of novel actinobacteria.</title>
        <authorList>
            <person name="Sahin N."/>
            <person name="Tokatli A."/>
        </authorList>
    </citation>
    <scope>NUCLEOTIDE SEQUENCE [LARGE SCALE GENOMIC DNA]</scope>
    <source>
        <strain evidence="2 3">YC419</strain>
    </source>
</reference>
<accession>A0ABX0DU85</accession>
<evidence type="ECO:0000313" key="3">
    <source>
        <dbReference type="Proteomes" id="UP001518140"/>
    </source>
</evidence>